<evidence type="ECO:0000313" key="3">
    <source>
        <dbReference type="Proteomes" id="UP000655094"/>
    </source>
</evidence>
<comment type="caution">
    <text evidence="2">The sequence shown here is derived from an EMBL/GenBank/DDBJ whole genome shotgun (WGS) entry which is preliminary data.</text>
</comment>
<sequence>MAHSLAEDLTDIGGRIGTDQKRSPARSASHTAVAQAREVFPTPPLPVKKINGGIFCKNGIVIVELLRD</sequence>
<feature type="region of interest" description="Disordered" evidence="1">
    <location>
        <begin position="1"/>
        <end position="35"/>
    </location>
</feature>
<name>A0A919I8T8_KLEPN</name>
<proteinExistence type="predicted"/>
<accession>A0A919I8T8</accession>
<dbReference type="AlphaFoldDB" id="A0A919I8T8"/>
<evidence type="ECO:0000313" key="2">
    <source>
        <dbReference type="EMBL" id="GHK58096.1"/>
    </source>
</evidence>
<protein>
    <submittedName>
        <fullName evidence="2">Uncharacterized protein</fullName>
    </submittedName>
</protein>
<gene>
    <name evidence="2" type="ORF">KPZU09_78320</name>
</gene>
<reference evidence="2" key="1">
    <citation type="submission" date="2020-10" db="EMBL/GenBank/DDBJ databases">
        <title>Genome Sequence of ESBL Producing Zambian Clinical Strains.</title>
        <authorList>
            <person name="Shawa M."/>
            <person name="Furuta Y."/>
            <person name="Simbotwe M."/>
            <person name="Mulenga E."/>
            <person name="Mubanga M."/>
            <person name="Mulenga G."/>
            <person name="Kaile C."/>
            <person name="Zorigt T."/>
            <person name="Hang'ombe B."/>
            <person name="Higashi H."/>
        </authorList>
    </citation>
    <scope>NUCLEOTIDE SEQUENCE</scope>
    <source>
        <strain evidence="2">Zam_UTH_09</strain>
    </source>
</reference>
<dbReference type="EMBL" id="BNFF01000003">
    <property type="protein sequence ID" value="GHK58096.1"/>
    <property type="molecule type" value="Genomic_DNA"/>
</dbReference>
<dbReference type="Proteomes" id="UP000655094">
    <property type="component" value="Unassembled WGS sequence"/>
</dbReference>
<organism evidence="2 3">
    <name type="scientific">Klebsiella pneumoniae</name>
    <dbReference type="NCBI Taxonomy" id="573"/>
    <lineage>
        <taxon>Bacteria</taxon>
        <taxon>Pseudomonadati</taxon>
        <taxon>Pseudomonadota</taxon>
        <taxon>Gammaproteobacteria</taxon>
        <taxon>Enterobacterales</taxon>
        <taxon>Enterobacteriaceae</taxon>
        <taxon>Klebsiella/Raoultella group</taxon>
        <taxon>Klebsiella</taxon>
        <taxon>Klebsiella pneumoniae complex</taxon>
    </lineage>
</organism>
<evidence type="ECO:0000256" key="1">
    <source>
        <dbReference type="SAM" id="MobiDB-lite"/>
    </source>
</evidence>